<evidence type="ECO:0000313" key="1">
    <source>
        <dbReference type="EMBL" id="KAI9388377.1"/>
    </source>
</evidence>
<dbReference type="Proteomes" id="UP000006729">
    <property type="component" value="Chromosome 9"/>
</dbReference>
<name>A0ACC0SGP3_POPTR</name>
<comment type="caution">
    <text evidence="1">The sequence shown here is derived from an EMBL/GenBank/DDBJ whole genome shotgun (WGS) entry which is preliminary data.</text>
</comment>
<evidence type="ECO:0000313" key="2">
    <source>
        <dbReference type="Proteomes" id="UP000006729"/>
    </source>
</evidence>
<sequence length="126" mass="14535">MYDEIRSSVLARKLFDITTVRDAVLWNSMICAYIEYGFYEAIDVFKRMQEEISLDERTIVALLSLCRELDDGLKRGRSLHAHSFKSEMRMDVSVENAFLSMYTDLNCVEAAQKVFGEMSTDVDVIL</sequence>
<organism evidence="1 2">
    <name type="scientific">Populus trichocarpa</name>
    <name type="common">Western balsam poplar</name>
    <name type="synonym">Populus balsamifera subsp. trichocarpa</name>
    <dbReference type="NCBI Taxonomy" id="3694"/>
    <lineage>
        <taxon>Eukaryota</taxon>
        <taxon>Viridiplantae</taxon>
        <taxon>Streptophyta</taxon>
        <taxon>Embryophyta</taxon>
        <taxon>Tracheophyta</taxon>
        <taxon>Spermatophyta</taxon>
        <taxon>Magnoliopsida</taxon>
        <taxon>eudicotyledons</taxon>
        <taxon>Gunneridae</taxon>
        <taxon>Pentapetalae</taxon>
        <taxon>rosids</taxon>
        <taxon>fabids</taxon>
        <taxon>Malpighiales</taxon>
        <taxon>Salicaceae</taxon>
        <taxon>Saliceae</taxon>
        <taxon>Populus</taxon>
    </lineage>
</organism>
<accession>A0ACC0SGP3</accession>
<reference evidence="1 2" key="1">
    <citation type="journal article" date="2006" name="Science">
        <title>The genome of black cottonwood, Populus trichocarpa (Torr. &amp; Gray).</title>
        <authorList>
            <person name="Tuskan G.A."/>
            <person name="Difazio S."/>
            <person name="Jansson S."/>
            <person name="Bohlmann J."/>
            <person name="Grigoriev I."/>
            <person name="Hellsten U."/>
            <person name="Putnam N."/>
            <person name="Ralph S."/>
            <person name="Rombauts S."/>
            <person name="Salamov A."/>
            <person name="Schein J."/>
            <person name="Sterck L."/>
            <person name="Aerts A."/>
            <person name="Bhalerao R.R."/>
            <person name="Bhalerao R.P."/>
            <person name="Blaudez D."/>
            <person name="Boerjan W."/>
            <person name="Brun A."/>
            <person name="Brunner A."/>
            <person name="Busov V."/>
            <person name="Campbell M."/>
            <person name="Carlson J."/>
            <person name="Chalot M."/>
            <person name="Chapman J."/>
            <person name="Chen G.L."/>
            <person name="Cooper D."/>
            <person name="Coutinho P.M."/>
            <person name="Couturier J."/>
            <person name="Covert S."/>
            <person name="Cronk Q."/>
            <person name="Cunningham R."/>
            <person name="Davis J."/>
            <person name="Degroeve S."/>
            <person name="Dejardin A."/>
            <person name="Depamphilis C."/>
            <person name="Detter J."/>
            <person name="Dirks B."/>
            <person name="Dubchak I."/>
            <person name="Duplessis S."/>
            <person name="Ehlting J."/>
            <person name="Ellis B."/>
            <person name="Gendler K."/>
            <person name="Goodstein D."/>
            <person name="Gribskov M."/>
            <person name="Grimwood J."/>
            <person name="Groover A."/>
            <person name="Gunter L."/>
            <person name="Hamberger B."/>
            <person name="Heinze B."/>
            <person name="Helariutta Y."/>
            <person name="Henrissat B."/>
            <person name="Holligan D."/>
            <person name="Holt R."/>
            <person name="Huang W."/>
            <person name="Islam-Faridi N."/>
            <person name="Jones S."/>
            <person name="Jones-Rhoades M."/>
            <person name="Jorgensen R."/>
            <person name="Joshi C."/>
            <person name="Kangasjarvi J."/>
            <person name="Karlsson J."/>
            <person name="Kelleher C."/>
            <person name="Kirkpatrick R."/>
            <person name="Kirst M."/>
            <person name="Kohler A."/>
            <person name="Kalluri U."/>
            <person name="Larimer F."/>
            <person name="Leebens-Mack J."/>
            <person name="Leple J.C."/>
            <person name="Locascio P."/>
            <person name="Lou Y."/>
            <person name="Lucas S."/>
            <person name="Martin F."/>
            <person name="Montanini B."/>
            <person name="Napoli C."/>
            <person name="Nelson D.R."/>
            <person name="Nelson C."/>
            <person name="Nieminen K."/>
            <person name="Nilsson O."/>
            <person name="Pereda V."/>
            <person name="Peter G."/>
            <person name="Philippe R."/>
            <person name="Pilate G."/>
            <person name="Poliakov A."/>
            <person name="Razumovskaya J."/>
            <person name="Richardson P."/>
            <person name="Rinaldi C."/>
            <person name="Ritland K."/>
            <person name="Rouze P."/>
            <person name="Ryaboy D."/>
            <person name="Schmutz J."/>
            <person name="Schrader J."/>
            <person name="Segerman B."/>
            <person name="Shin H."/>
            <person name="Siddiqui A."/>
            <person name="Sterky F."/>
            <person name="Terry A."/>
            <person name="Tsai C.J."/>
            <person name="Uberbacher E."/>
            <person name="Unneberg P."/>
            <person name="Vahala J."/>
            <person name="Wall K."/>
            <person name="Wessler S."/>
            <person name="Yang G."/>
            <person name="Yin T."/>
            <person name="Douglas C."/>
            <person name="Marra M."/>
            <person name="Sandberg G."/>
            <person name="Van de Peer Y."/>
            <person name="Rokhsar D."/>
        </authorList>
    </citation>
    <scope>NUCLEOTIDE SEQUENCE [LARGE SCALE GENOMIC DNA]</scope>
    <source>
        <strain evidence="2">cv. Nisqually</strain>
    </source>
</reference>
<protein>
    <submittedName>
        <fullName evidence="1">Uncharacterized protein</fullName>
    </submittedName>
</protein>
<gene>
    <name evidence="1" type="ORF">POPTR_009G053566v4</name>
</gene>
<dbReference type="EMBL" id="CM009298">
    <property type="protein sequence ID" value="KAI9388377.1"/>
    <property type="molecule type" value="Genomic_DNA"/>
</dbReference>
<proteinExistence type="predicted"/>
<keyword evidence="2" id="KW-1185">Reference proteome</keyword>